<dbReference type="PANTHER" id="PTHR11717">
    <property type="entry name" value="LOW MOLECULAR WEIGHT PROTEIN TYROSINE PHOSPHATASE"/>
    <property type="match status" value="1"/>
</dbReference>
<evidence type="ECO:0000256" key="3">
    <source>
        <dbReference type="ARBA" id="ARBA00022801"/>
    </source>
</evidence>
<dbReference type="RefSeq" id="WP_168835578.1">
    <property type="nucleotide sequence ID" value="NZ_JABAIK010000005.1"/>
</dbReference>
<dbReference type="PANTHER" id="PTHR11717:SF31">
    <property type="entry name" value="LOW MOLECULAR WEIGHT PROTEIN-TYROSINE-PHOSPHATASE ETP-RELATED"/>
    <property type="match status" value="1"/>
</dbReference>
<dbReference type="Pfam" id="PF01451">
    <property type="entry name" value="LMWPc"/>
    <property type="match status" value="1"/>
</dbReference>
<evidence type="ECO:0000313" key="9">
    <source>
        <dbReference type="Proteomes" id="UP000535589"/>
    </source>
</evidence>
<keyword evidence="9" id="KW-1185">Reference proteome</keyword>
<evidence type="ECO:0000256" key="5">
    <source>
        <dbReference type="ARBA" id="ARBA00051722"/>
    </source>
</evidence>
<dbReference type="Gene3D" id="3.40.50.2300">
    <property type="match status" value="1"/>
</dbReference>
<protein>
    <recommendedName>
        <fullName evidence="2">protein-tyrosine-phosphatase</fullName>
        <ecNumber evidence="2">3.1.3.48</ecNumber>
    </recommendedName>
</protein>
<dbReference type="AlphaFoldDB" id="A0A7X8YGA2"/>
<dbReference type="PRINTS" id="PR00719">
    <property type="entry name" value="LMWPTPASE"/>
</dbReference>
<evidence type="ECO:0000256" key="6">
    <source>
        <dbReference type="PIRSR" id="PIRSR617867-1"/>
    </source>
</evidence>
<evidence type="ECO:0000256" key="1">
    <source>
        <dbReference type="ARBA" id="ARBA00011063"/>
    </source>
</evidence>
<dbReference type="InterPro" id="IPR017867">
    <property type="entry name" value="Tyr_phospatase_low_mol_wt"/>
</dbReference>
<comment type="similarity">
    <text evidence="1">Belongs to the low molecular weight phosphotyrosine protein phosphatase family.</text>
</comment>
<feature type="active site" description="Nucleophile" evidence="6">
    <location>
        <position position="11"/>
    </location>
</feature>
<reference evidence="8 9" key="1">
    <citation type="submission" date="2020-04" db="EMBL/GenBank/DDBJ databases">
        <title>Vibrio sp. SM6, a novel species isolated from seawater.</title>
        <authorList>
            <person name="Wang X."/>
        </authorList>
    </citation>
    <scope>NUCLEOTIDE SEQUENCE [LARGE SCALE GENOMIC DNA]</scope>
    <source>
        <strain evidence="8 9">SM6</strain>
    </source>
</reference>
<dbReference type="InterPro" id="IPR036196">
    <property type="entry name" value="Ptyr_pPase_sf"/>
</dbReference>
<feature type="active site" evidence="6">
    <location>
        <position position="17"/>
    </location>
</feature>
<organism evidence="8 9">
    <name type="scientific">Vibrio agarilyticus</name>
    <dbReference type="NCBI Taxonomy" id="2726741"/>
    <lineage>
        <taxon>Bacteria</taxon>
        <taxon>Pseudomonadati</taxon>
        <taxon>Pseudomonadota</taxon>
        <taxon>Gammaproteobacteria</taxon>
        <taxon>Vibrionales</taxon>
        <taxon>Vibrionaceae</taxon>
        <taxon>Vibrio</taxon>
    </lineage>
</organism>
<evidence type="ECO:0000313" key="8">
    <source>
        <dbReference type="EMBL" id="NLS12474.1"/>
    </source>
</evidence>
<feature type="domain" description="Phosphotyrosine protein phosphatase I" evidence="7">
    <location>
        <begin position="5"/>
        <end position="147"/>
    </location>
</feature>
<feature type="active site" description="Proton donor" evidence="6">
    <location>
        <position position="121"/>
    </location>
</feature>
<proteinExistence type="inferred from homology"/>
<name>A0A7X8YGA2_9VIBR</name>
<dbReference type="GO" id="GO:0004725">
    <property type="term" value="F:protein tyrosine phosphatase activity"/>
    <property type="evidence" value="ECO:0007669"/>
    <property type="project" value="UniProtKB-EC"/>
</dbReference>
<dbReference type="InterPro" id="IPR050438">
    <property type="entry name" value="LMW_PTPase"/>
</dbReference>
<gene>
    <name evidence="8" type="ORF">HGP28_06115</name>
</gene>
<evidence type="ECO:0000256" key="2">
    <source>
        <dbReference type="ARBA" id="ARBA00013064"/>
    </source>
</evidence>
<dbReference type="Proteomes" id="UP000535589">
    <property type="component" value="Unassembled WGS sequence"/>
</dbReference>
<dbReference type="EMBL" id="JABAIK010000005">
    <property type="protein sequence ID" value="NLS12474.1"/>
    <property type="molecule type" value="Genomic_DNA"/>
</dbReference>
<evidence type="ECO:0000256" key="4">
    <source>
        <dbReference type="ARBA" id="ARBA00022912"/>
    </source>
</evidence>
<comment type="catalytic activity">
    <reaction evidence="5">
        <text>O-phospho-L-tyrosyl-[protein] + H2O = L-tyrosyl-[protein] + phosphate</text>
        <dbReference type="Rhea" id="RHEA:10684"/>
        <dbReference type="Rhea" id="RHEA-COMP:10136"/>
        <dbReference type="Rhea" id="RHEA-COMP:20101"/>
        <dbReference type="ChEBI" id="CHEBI:15377"/>
        <dbReference type="ChEBI" id="CHEBI:43474"/>
        <dbReference type="ChEBI" id="CHEBI:46858"/>
        <dbReference type="ChEBI" id="CHEBI:61978"/>
        <dbReference type="EC" id="3.1.3.48"/>
    </reaction>
</comment>
<dbReference type="SMART" id="SM00226">
    <property type="entry name" value="LMWPc"/>
    <property type="match status" value="1"/>
</dbReference>
<dbReference type="EC" id="3.1.3.48" evidence="2"/>
<accession>A0A7X8YGA2</accession>
<evidence type="ECO:0000259" key="7">
    <source>
        <dbReference type="SMART" id="SM00226"/>
    </source>
</evidence>
<keyword evidence="3" id="KW-0378">Hydrolase</keyword>
<keyword evidence="4" id="KW-0904">Protein phosphatase</keyword>
<dbReference type="InterPro" id="IPR023485">
    <property type="entry name" value="Ptyr_pPase"/>
</dbReference>
<sequence length="170" mass="18733">MIKFNKIVVVCTGNICRSPMAEALLKAKLPFNSISSAGLDVLNNDLDGQDAADNAQQISKKFGYDLSLHRAKQLTSSMAEEHDLILVMTQSQLDQIAVRFPGCAGKAFLIGQWIGVSTIQDPLHSNLASFNACFLQLEKAIESWEIKLRALSKQPKDSGQRHPIKASEHR</sequence>
<comment type="caution">
    <text evidence="8">The sequence shown here is derived from an EMBL/GenBank/DDBJ whole genome shotgun (WGS) entry which is preliminary data.</text>
</comment>
<dbReference type="SUPFAM" id="SSF52788">
    <property type="entry name" value="Phosphotyrosine protein phosphatases I"/>
    <property type="match status" value="1"/>
</dbReference>